<dbReference type="WBParaSite" id="EVEC_0000097001-mRNA-1">
    <property type="protein sequence ID" value="EVEC_0000097001-mRNA-1"/>
    <property type="gene ID" value="EVEC_0000097001"/>
</dbReference>
<feature type="region of interest" description="Disordered" evidence="1">
    <location>
        <begin position="79"/>
        <end position="138"/>
    </location>
</feature>
<sequence length="138" mass="15081">MSLNAYICVEFLPEANAEELSRKKEVRFPKPVTTRRVVGYRDQKQIDTRRQKRRKDVFDYDEDATLKLILLDGLPTTTEPVIKKTETTTQPKDIGDVGGKKAKAGSADVSNPTKTGSAGASNSTKAGSAGVSNPNYAY</sequence>
<keyword evidence="3" id="KW-1185">Reference proteome</keyword>
<reference evidence="4" key="1">
    <citation type="submission" date="2017-02" db="UniProtKB">
        <authorList>
            <consortium name="WormBaseParasite"/>
        </authorList>
    </citation>
    <scope>IDENTIFICATION</scope>
</reference>
<evidence type="ECO:0000313" key="4">
    <source>
        <dbReference type="WBParaSite" id="EVEC_0000097001-mRNA-1"/>
    </source>
</evidence>
<organism evidence="4">
    <name type="scientific">Enterobius vermicularis</name>
    <name type="common">Human pinworm</name>
    <dbReference type="NCBI Taxonomy" id="51028"/>
    <lineage>
        <taxon>Eukaryota</taxon>
        <taxon>Metazoa</taxon>
        <taxon>Ecdysozoa</taxon>
        <taxon>Nematoda</taxon>
        <taxon>Chromadorea</taxon>
        <taxon>Rhabditida</taxon>
        <taxon>Spirurina</taxon>
        <taxon>Oxyuridomorpha</taxon>
        <taxon>Oxyuroidea</taxon>
        <taxon>Oxyuridae</taxon>
        <taxon>Enterobius</taxon>
    </lineage>
</organism>
<dbReference type="EMBL" id="UXUI01002277">
    <property type="protein sequence ID" value="VDD85540.1"/>
    <property type="molecule type" value="Genomic_DNA"/>
</dbReference>
<evidence type="ECO:0000256" key="1">
    <source>
        <dbReference type="SAM" id="MobiDB-lite"/>
    </source>
</evidence>
<dbReference type="AlphaFoldDB" id="A0A0N4UUB8"/>
<proteinExistence type="predicted"/>
<evidence type="ECO:0000313" key="3">
    <source>
        <dbReference type="Proteomes" id="UP000274131"/>
    </source>
</evidence>
<accession>A0A0N4UUB8</accession>
<gene>
    <name evidence="2" type="ORF">EVEC_LOCUS683</name>
</gene>
<name>A0A0N4UUB8_ENTVE</name>
<dbReference type="Proteomes" id="UP000274131">
    <property type="component" value="Unassembled WGS sequence"/>
</dbReference>
<evidence type="ECO:0000313" key="2">
    <source>
        <dbReference type="EMBL" id="VDD85540.1"/>
    </source>
</evidence>
<reference evidence="2 3" key="2">
    <citation type="submission" date="2018-10" db="EMBL/GenBank/DDBJ databases">
        <authorList>
            <consortium name="Pathogen Informatics"/>
        </authorList>
    </citation>
    <scope>NUCLEOTIDE SEQUENCE [LARGE SCALE GENOMIC DNA]</scope>
</reference>
<feature type="compositionally biased region" description="Polar residues" evidence="1">
    <location>
        <begin position="108"/>
        <end position="138"/>
    </location>
</feature>
<protein>
    <submittedName>
        <fullName evidence="4">Mago-bind domain-containing protein</fullName>
    </submittedName>
</protein>